<evidence type="ECO:0000313" key="3">
    <source>
        <dbReference type="Proteomes" id="UP001229421"/>
    </source>
</evidence>
<evidence type="ECO:0000313" key="2">
    <source>
        <dbReference type="EMBL" id="KAK1414635.1"/>
    </source>
</evidence>
<reference evidence="2" key="1">
    <citation type="journal article" date="2023" name="bioRxiv">
        <title>Improved chromosome-level genome assembly for marigold (Tagetes erecta).</title>
        <authorList>
            <person name="Jiang F."/>
            <person name="Yuan L."/>
            <person name="Wang S."/>
            <person name="Wang H."/>
            <person name="Xu D."/>
            <person name="Wang A."/>
            <person name="Fan W."/>
        </authorList>
    </citation>
    <scope>NUCLEOTIDE SEQUENCE</scope>
    <source>
        <strain evidence="2">WSJ</strain>
        <tissue evidence="2">Leaf</tissue>
    </source>
</reference>
<name>A0AAD8K1F5_TARER</name>
<dbReference type="Proteomes" id="UP001229421">
    <property type="component" value="Unassembled WGS sequence"/>
</dbReference>
<dbReference type="EMBL" id="JAUHHV010000008">
    <property type="protein sequence ID" value="KAK1414635.1"/>
    <property type="molecule type" value="Genomic_DNA"/>
</dbReference>
<organism evidence="2 3">
    <name type="scientific">Tagetes erecta</name>
    <name type="common">African marigold</name>
    <dbReference type="NCBI Taxonomy" id="13708"/>
    <lineage>
        <taxon>Eukaryota</taxon>
        <taxon>Viridiplantae</taxon>
        <taxon>Streptophyta</taxon>
        <taxon>Embryophyta</taxon>
        <taxon>Tracheophyta</taxon>
        <taxon>Spermatophyta</taxon>
        <taxon>Magnoliopsida</taxon>
        <taxon>eudicotyledons</taxon>
        <taxon>Gunneridae</taxon>
        <taxon>Pentapetalae</taxon>
        <taxon>asterids</taxon>
        <taxon>campanulids</taxon>
        <taxon>Asterales</taxon>
        <taxon>Asteraceae</taxon>
        <taxon>Asteroideae</taxon>
        <taxon>Heliantheae alliance</taxon>
        <taxon>Tageteae</taxon>
        <taxon>Tagetes</taxon>
    </lineage>
</organism>
<feature type="compositionally biased region" description="Basic residues" evidence="1">
    <location>
        <begin position="48"/>
        <end position="62"/>
    </location>
</feature>
<comment type="caution">
    <text evidence="2">The sequence shown here is derived from an EMBL/GenBank/DDBJ whole genome shotgun (WGS) entry which is preliminary data.</text>
</comment>
<dbReference type="AlphaFoldDB" id="A0AAD8K1F5"/>
<sequence>MSSLGRITFYSRPPYRIPSSLHRRKRCPTTSRWTRPSRQRIPRTMERKVKKPRPNPPFHHHLKSSESTIGKFTSRIRNYCRHGGRGNQGGNRSGEHSGEGGYLATGKGPKGPNRNIGNNGNRQGDRDDGHR</sequence>
<feature type="region of interest" description="Disordered" evidence="1">
    <location>
        <begin position="20"/>
        <end position="131"/>
    </location>
</feature>
<keyword evidence="3" id="KW-1185">Reference proteome</keyword>
<feature type="compositionally biased region" description="Low complexity" evidence="1">
    <location>
        <begin position="106"/>
        <end position="122"/>
    </location>
</feature>
<gene>
    <name evidence="2" type="ORF">QVD17_30384</name>
</gene>
<accession>A0AAD8K1F5</accession>
<proteinExistence type="predicted"/>
<protein>
    <submittedName>
        <fullName evidence="2">Uncharacterized protein</fullName>
    </submittedName>
</protein>
<evidence type="ECO:0000256" key="1">
    <source>
        <dbReference type="SAM" id="MobiDB-lite"/>
    </source>
</evidence>